<proteinExistence type="predicted"/>
<accession>A0A840L4H8</accession>
<sequence>MSTEEDSPFIHHLQQLQNQDRGAIATLRHSLAFAPGDYPKAYPYVERFVGRDWHALDARRLARYAIAGLFAMHPVRHSHSLAAALGHLFASKQRPSLELRFLALLEADAESVMNHLCQAVSLLATEGRGFDHALLLKDLCTALDERAAPEWRDRLKRQWARDFYRASSAADDSLARTASPSNTTTD</sequence>
<dbReference type="NCBIfam" id="TIGR02548">
    <property type="entry name" value="casB_cse2"/>
    <property type="match status" value="1"/>
</dbReference>
<keyword evidence="3" id="KW-1185">Reference proteome</keyword>
<dbReference type="EMBL" id="JACHLP010000002">
    <property type="protein sequence ID" value="MBB4842876.1"/>
    <property type="molecule type" value="Genomic_DNA"/>
</dbReference>
<name>A0A840L4H8_9BURK</name>
<organism evidence="2 3">
    <name type="scientific">Roseateles oligotrophus</name>
    <dbReference type="NCBI Taxonomy" id="1769250"/>
    <lineage>
        <taxon>Bacteria</taxon>
        <taxon>Pseudomonadati</taxon>
        <taxon>Pseudomonadota</taxon>
        <taxon>Betaproteobacteria</taxon>
        <taxon>Burkholderiales</taxon>
        <taxon>Sphaerotilaceae</taxon>
        <taxon>Roseateles</taxon>
    </lineage>
</organism>
<dbReference type="Gene3D" id="1.10.520.40">
    <property type="entry name" value="CRISPR-associated protein Cse2"/>
    <property type="match status" value="1"/>
</dbReference>
<dbReference type="InterPro" id="IPR038287">
    <property type="entry name" value="Cse2_sf"/>
</dbReference>
<comment type="caution">
    <text evidence="2">The sequence shown here is derived from an EMBL/GenBank/DDBJ whole genome shotgun (WGS) entry which is preliminary data.</text>
</comment>
<dbReference type="Proteomes" id="UP000562027">
    <property type="component" value="Unassembled WGS sequence"/>
</dbReference>
<feature type="compositionally biased region" description="Low complexity" evidence="1">
    <location>
        <begin position="167"/>
        <end position="179"/>
    </location>
</feature>
<dbReference type="RefSeq" id="WP_184297571.1">
    <property type="nucleotide sequence ID" value="NZ_JACHLP010000002.1"/>
</dbReference>
<evidence type="ECO:0000256" key="1">
    <source>
        <dbReference type="SAM" id="MobiDB-lite"/>
    </source>
</evidence>
<evidence type="ECO:0000313" key="3">
    <source>
        <dbReference type="Proteomes" id="UP000562027"/>
    </source>
</evidence>
<feature type="region of interest" description="Disordered" evidence="1">
    <location>
        <begin position="167"/>
        <end position="186"/>
    </location>
</feature>
<gene>
    <name evidence="2" type="ORF">HNP55_001391</name>
</gene>
<dbReference type="CDD" id="cd09731">
    <property type="entry name" value="Cse2_I-E"/>
    <property type="match status" value="1"/>
</dbReference>
<protein>
    <submittedName>
        <fullName evidence="2">CRISPR system Cascade subunit CasB</fullName>
    </submittedName>
</protein>
<evidence type="ECO:0000313" key="2">
    <source>
        <dbReference type="EMBL" id="MBB4842876.1"/>
    </source>
</evidence>
<dbReference type="AlphaFoldDB" id="A0A840L4H8"/>
<dbReference type="Pfam" id="PF09485">
    <property type="entry name" value="CRISPR_Cse2"/>
    <property type="match status" value="1"/>
</dbReference>
<reference evidence="2 3" key="1">
    <citation type="submission" date="2020-08" db="EMBL/GenBank/DDBJ databases">
        <title>Functional genomics of gut bacteria from endangered species of beetles.</title>
        <authorList>
            <person name="Carlos-Shanley C."/>
        </authorList>
    </citation>
    <scope>NUCLEOTIDE SEQUENCE [LARGE SCALE GENOMIC DNA]</scope>
    <source>
        <strain evidence="2 3">S00239</strain>
    </source>
</reference>
<dbReference type="InterPro" id="IPR013382">
    <property type="entry name" value="CRISPR-assoc_prot_Cse2"/>
</dbReference>